<dbReference type="OrthoDB" id="3236497at2"/>
<keyword evidence="2" id="KW-1185">Reference proteome</keyword>
<dbReference type="RefSeq" id="WP_022858204.1">
    <property type="nucleotide sequence ID" value="NZ_CP007457.1"/>
</dbReference>
<dbReference type="HOGENOM" id="CLU_1841243_0_0_11"/>
<dbReference type="KEGG" id="bpsp:AH67_02025"/>
<protein>
    <submittedName>
        <fullName evidence="1">Uncharacterized protein</fullName>
    </submittedName>
</protein>
<accession>A0A0A7I9R0</accession>
<sequence length="139" mass="16474">MDDRLDERMFGAIIRSMLDIARNSENHTWFLEKENFTSGEFTANDWQRFLGDVAWMASQHPALHIESVIEVPAPDWRDADDYVAAFYGDFLYLFDEEPREVPDNEEPPYAPWWSQKHRHAPFFLTLPFPLTLICIRKRP</sequence>
<proteinExistence type="predicted"/>
<dbReference type="EMBL" id="CP007457">
    <property type="protein sequence ID" value="AIZ17003.1"/>
    <property type="molecule type" value="Genomic_DNA"/>
</dbReference>
<name>A0A0A7I9R0_9BIFI</name>
<reference evidence="1 2" key="1">
    <citation type="journal article" date="2015" name="Genome Announc.">
        <title>Bifidobacterium pseudolongum Strain PV8-2, Isolated from a Stool Sample of an Anemic Kenyan Infant.</title>
        <authorList>
            <person name="Vazquez-Gutierrez P."/>
            <person name="Lacroix C."/>
            <person name="Chassard C."/>
            <person name="Klumpp J."/>
            <person name="Stevens M.J."/>
            <person name="Jans C."/>
        </authorList>
    </citation>
    <scope>NUCLEOTIDE SEQUENCE [LARGE SCALE GENOMIC DNA]</scope>
    <source>
        <strain evidence="1 2">PV8-2</strain>
    </source>
</reference>
<gene>
    <name evidence="1" type="ORF">AH67_02025</name>
</gene>
<dbReference type="AlphaFoldDB" id="A0A0A7I9R0"/>
<evidence type="ECO:0000313" key="2">
    <source>
        <dbReference type="Proteomes" id="UP000030636"/>
    </source>
</evidence>
<evidence type="ECO:0000313" key="1">
    <source>
        <dbReference type="EMBL" id="AIZ17003.1"/>
    </source>
</evidence>
<organism evidence="1 2">
    <name type="scientific">Bifidobacterium pseudolongum PV8-2</name>
    <dbReference type="NCBI Taxonomy" id="1447715"/>
    <lineage>
        <taxon>Bacteria</taxon>
        <taxon>Bacillati</taxon>
        <taxon>Actinomycetota</taxon>
        <taxon>Actinomycetes</taxon>
        <taxon>Bifidobacteriales</taxon>
        <taxon>Bifidobacteriaceae</taxon>
        <taxon>Bifidobacterium</taxon>
    </lineage>
</organism>
<dbReference type="Proteomes" id="UP000030636">
    <property type="component" value="Chromosome"/>
</dbReference>